<dbReference type="Proteomes" id="UP000032900">
    <property type="component" value="Unassembled WGS sequence"/>
</dbReference>
<reference evidence="2 3" key="1">
    <citation type="journal article" date="2015" name="Microbes Environ.">
        <title>Distribution and evolution of nitrogen fixation genes in the phylum bacteroidetes.</title>
        <authorList>
            <person name="Inoue J."/>
            <person name="Oshima K."/>
            <person name="Suda W."/>
            <person name="Sakamoto M."/>
            <person name="Iino T."/>
            <person name="Noda S."/>
            <person name="Hongoh Y."/>
            <person name="Hattori M."/>
            <person name="Ohkuma M."/>
        </authorList>
    </citation>
    <scope>NUCLEOTIDE SEQUENCE [LARGE SCALE GENOMIC DNA]</scope>
    <source>
        <strain evidence="2">JCM 15548</strain>
    </source>
</reference>
<evidence type="ECO:0000313" key="2">
    <source>
        <dbReference type="EMBL" id="GAO29580.1"/>
    </source>
</evidence>
<sequence>MIKLQFELVTTQNIQYGKNIFTASVDASIVNPYNANEVSLDLMLTAPSNHQLVVPAFFCHDEENWKVHFSPRESGEYGYYFQLKIDGEVADNSASDSFVVASSDAAGFLNANNYWTFKFDNGELFRGIGINVGWEGRSWDNPAESFSYEHYLNHLSDNGANFIRTWMCQWNLPLEWQRVSNTNRYQNSSTYFHHEAIDRMDQFVDLCEETDIYVMLCLEVHGSIQGGEWNDSPYNVANGGPCNARQEFFTKPEARQQFKNRLRYLVARWGYSPHIAMWELFNEIDNVSAPLNIPDHVITNWHTEMSAYLKAVDPYGRMVTTSISHRDINGLNAIASIDINQKHIYHDNGDATDVISAINQYVNTHNKPYIIGECGWTWDWNKDFSNPSTVENLVFDFKRALWYGAFSSTPVYPMNWWWEFFDTQNVYYFYEGVRYITSEMLTDGEGAFEPLSSSSGNFDTYTVKCGSTIYVYVLNRASPVEMAN</sequence>
<dbReference type="PANTHER" id="PTHR31451">
    <property type="match status" value="1"/>
</dbReference>
<keyword evidence="2" id="KW-0378">Hydrolase</keyword>
<dbReference type="GO" id="GO:0005576">
    <property type="term" value="C:extracellular region"/>
    <property type="evidence" value="ECO:0007669"/>
    <property type="project" value="UniProtKB-SubCell"/>
</dbReference>
<dbReference type="Pfam" id="PF16586">
    <property type="entry name" value="DUF5060"/>
    <property type="match status" value="1"/>
</dbReference>
<dbReference type="Gene3D" id="2.60.40.10">
    <property type="entry name" value="Immunoglobulins"/>
    <property type="match status" value="1"/>
</dbReference>
<dbReference type="Gene3D" id="3.20.20.80">
    <property type="entry name" value="Glycosidases"/>
    <property type="match status" value="1"/>
</dbReference>
<dbReference type="PANTHER" id="PTHR31451:SF39">
    <property type="entry name" value="MANNAN ENDO-1,4-BETA-MANNOSIDASE 1"/>
    <property type="match status" value="1"/>
</dbReference>
<dbReference type="GO" id="GO:0016985">
    <property type="term" value="F:mannan endo-1,4-beta-mannosidase activity"/>
    <property type="evidence" value="ECO:0007669"/>
    <property type="project" value="TreeGrafter"/>
</dbReference>
<dbReference type="InterPro" id="IPR013783">
    <property type="entry name" value="Ig-like_fold"/>
</dbReference>
<comment type="caution">
    <text evidence="2">The sequence shown here is derived from an EMBL/GenBank/DDBJ whole genome shotgun (WGS) entry which is preliminary data.</text>
</comment>
<evidence type="ECO:0000259" key="1">
    <source>
        <dbReference type="Pfam" id="PF16586"/>
    </source>
</evidence>
<dbReference type="InterPro" id="IPR045053">
    <property type="entry name" value="MAN-like"/>
</dbReference>
<keyword evidence="3" id="KW-1185">Reference proteome</keyword>
<accession>A0A0E9LXJ0</accession>
<protein>
    <submittedName>
        <fullName evidence="2">(1-4)-beta-mannan endohydrolase</fullName>
    </submittedName>
</protein>
<dbReference type="STRING" id="1236989.JCM15548_11781"/>
<name>A0A0E9LXJ0_9BACT</name>
<dbReference type="AlphaFoldDB" id="A0A0E9LXJ0"/>
<dbReference type="InterPro" id="IPR017853">
    <property type="entry name" value="GH"/>
</dbReference>
<gene>
    <name evidence="2" type="ORF">JCM15548_11781</name>
</gene>
<dbReference type="EMBL" id="BAZW01000010">
    <property type="protein sequence ID" value="GAO29580.1"/>
    <property type="molecule type" value="Genomic_DNA"/>
</dbReference>
<dbReference type="RefSeq" id="WP_162198192.1">
    <property type="nucleotide sequence ID" value="NZ_BAZW01000010.1"/>
</dbReference>
<dbReference type="SUPFAM" id="SSF51445">
    <property type="entry name" value="(Trans)glycosidases"/>
    <property type="match status" value="1"/>
</dbReference>
<organism evidence="2 3">
    <name type="scientific">Geofilum rubicundum JCM 15548</name>
    <dbReference type="NCBI Taxonomy" id="1236989"/>
    <lineage>
        <taxon>Bacteria</taxon>
        <taxon>Pseudomonadati</taxon>
        <taxon>Bacteroidota</taxon>
        <taxon>Bacteroidia</taxon>
        <taxon>Marinilabiliales</taxon>
        <taxon>Marinilabiliaceae</taxon>
        <taxon>Geofilum</taxon>
    </lineage>
</organism>
<feature type="domain" description="DUF5060" evidence="1">
    <location>
        <begin position="24"/>
        <end position="81"/>
    </location>
</feature>
<proteinExistence type="predicted"/>
<evidence type="ECO:0000313" key="3">
    <source>
        <dbReference type="Proteomes" id="UP000032900"/>
    </source>
</evidence>
<dbReference type="InterPro" id="IPR032260">
    <property type="entry name" value="DUF5060"/>
</dbReference>